<accession>A0A5C7BNY0</accession>
<keyword evidence="3 6" id="KW-0732">Signal</keyword>
<dbReference type="InterPro" id="IPR001829">
    <property type="entry name" value="Pili_assmbl_chaperone_bac"/>
</dbReference>
<dbReference type="EMBL" id="VOUQ01000028">
    <property type="protein sequence ID" value="TXE24854.1"/>
    <property type="molecule type" value="Genomic_DNA"/>
</dbReference>
<evidence type="ECO:0000313" key="10">
    <source>
        <dbReference type="Proteomes" id="UP000321126"/>
    </source>
</evidence>
<evidence type="ECO:0000256" key="6">
    <source>
        <dbReference type="SAM" id="SignalP"/>
    </source>
</evidence>
<reference evidence="9 10" key="1">
    <citation type="submission" date="2019-07" db="EMBL/GenBank/DDBJ databases">
        <title>Serratia strains were isolated from fresh produce.</title>
        <authorList>
            <person name="Cho G.-S."/>
            <person name="Stein M."/>
            <person name="Lee W."/>
            <person name="Suh S.H."/>
            <person name="Franz C.M.A.P."/>
        </authorList>
    </citation>
    <scope>NUCLEOTIDE SEQUENCE [LARGE SCALE GENOMIC DNA]</scope>
    <source>
        <strain evidence="9 10">S16</strain>
    </source>
</reference>
<evidence type="ECO:0000256" key="3">
    <source>
        <dbReference type="ARBA" id="ARBA00022729"/>
    </source>
</evidence>
<dbReference type="InterPro" id="IPR050643">
    <property type="entry name" value="Periplasmic_pilus_chap"/>
</dbReference>
<feature type="chain" id="PRO_5022853709" evidence="6">
    <location>
        <begin position="28"/>
        <end position="236"/>
    </location>
</feature>
<dbReference type="InterPro" id="IPR016148">
    <property type="entry name" value="Pili_assmbl_chaperone_C"/>
</dbReference>
<dbReference type="AlphaFoldDB" id="A0A5C7BNY0"/>
<organism evidence="9 10">
    <name type="scientific">Serratia marcescens</name>
    <dbReference type="NCBI Taxonomy" id="615"/>
    <lineage>
        <taxon>Bacteria</taxon>
        <taxon>Pseudomonadati</taxon>
        <taxon>Pseudomonadota</taxon>
        <taxon>Gammaproteobacteria</taxon>
        <taxon>Enterobacterales</taxon>
        <taxon>Yersiniaceae</taxon>
        <taxon>Serratia</taxon>
    </lineage>
</organism>
<evidence type="ECO:0000256" key="2">
    <source>
        <dbReference type="ARBA" id="ARBA00007399"/>
    </source>
</evidence>
<evidence type="ECO:0000256" key="5">
    <source>
        <dbReference type="ARBA" id="ARBA00023186"/>
    </source>
</evidence>
<gene>
    <name evidence="9" type="ORF">FOT62_24395</name>
</gene>
<protein>
    <submittedName>
        <fullName evidence="9">Molecular chaperone</fullName>
    </submittedName>
</protein>
<dbReference type="SUPFAM" id="SSF49584">
    <property type="entry name" value="Periplasmic chaperone C-domain"/>
    <property type="match status" value="1"/>
</dbReference>
<dbReference type="Gene3D" id="2.60.40.10">
    <property type="entry name" value="Immunoglobulins"/>
    <property type="match status" value="2"/>
</dbReference>
<keyword evidence="5" id="KW-0143">Chaperone</keyword>
<evidence type="ECO:0000259" key="8">
    <source>
        <dbReference type="Pfam" id="PF02753"/>
    </source>
</evidence>
<dbReference type="InterPro" id="IPR008962">
    <property type="entry name" value="PapD-like_sf"/>
</dbReference>
<dbReference type="Pfam" id="PF02753">
    <property type="entry name" value="PapD_C"/>
    <property type="match status" value="1"/>
</dbReference>
<comment type="caution">
    <text evidence="9">The sequence shown here is derived from an EMBL/GenBank/DDBJ whole genome shotgun (WGS) entry which is preliminary data.</text>
</comment>
<dbReference type="Proteomes" id="UP000321126">
    <property type="component" value="Unassembled WGS sequence"/>
</dbReference>
<feature type="domain" description="Pili assembly chaperone C-terminal" evidence="8">
    <location>
        <begin position="170"/>
        <end position="225"/>
    </location>
</feature>
<evidence type="ECO:0000313" key="9">
    <source>
        <dbReference type="EMBL" id="TXE24854.1"/>
    </source>
</evidence>
<dbReference type="InterPro" id="IPR016147">
    <property type="entry name" value="Pili_assmbl_chaperone_N"/>
</dbReference>
<feature type="signal peptide" evidence="6">
    <location>
        <begin position="1"/>
        <end position="27"/>
    </location>
</feature>
<evidence type="ECO:0000256" key="4">
    <source>
        <dbReference type="ARBA" id="ARBA00022764"/>
    </source>
</evidence>
<dbReference type="Pfam" id="PF00345">
    <property type="entry name" value="PapD_N"/>
    <property type="match status" value="1"/>
</dbReference>
<dbReference type="PANTHER" id="PTHR30251">
    <property type="entry name" value="PILUS ASSEMBLY CHAPERONE"/>
    <property type="match status" value="1"/>
</dbReference>
<dbReference type="PANTHER" id="PTHR30251:SF2">
    <property type="entry name" value="FIMBRIAL CHAPERONE YADV-RELATED"/>
    <property type="match status" value="1"/>
</dbReference>
<sequence length="236" mass="26423">MRLTWVKNGVAFGIQGLLFLAPPFVQAGGISADKTRVVFYSGSKGESLGVKNTTNHSWLVQASVQDDEGEPDNTMFITPPLFRLESNGANFLRIIHAGGNNVTERELLRYVYIKAIPSSEPIDNVASQFAVGVGMRIKMFLRPALMARPGEKTWKGIRWYNDKHTISGCNTTPYYVSFNRLTFDDSPMDLNTVPSMLPPFKCETYSGQGWVKNVHWSLIDDYGGDTGWFEGRVTER</sequence>
<name>A0A5C7BNY0_SERMA</name>
<proteinExistence type="inferred from homology"/>
<evidence type="ECO:0000256" key="1">
    <source>
        <dbReference type="ARBA" id="ARBA00004418"/>
    </source>
</evidence>
<dbReference type="GO" id="GO:0071555">
    <property type="term" value="P:cell wall organization"/>
    <property type="evidence" value="ECO:0007669"/>
    <property type="project" value="InterPro"/>
</dbReference>
<comment type="subcellular location">
    <subcellularLocation>
        <location evidence="1">Periplasm</location>
    </subcellularLocation>
</comment>
<dbReference type="SUPFAM" id="SSF49354">
    <property type="entry name" value="PapD-like"/>
    <property type="match status" value="1"/>
</dbReference>
<dbReference type="PRINTS" id="PR00969">
    <property type="entry name" value="CHAPERONPILI"/>
</dbReference>
<dbReference type="InterPro" id="IPR036316">
    <property type="entry name" value="Pili_assmbl_chap_C_dom_sf"/>
</dbReference>
<comment type="similarity">
    <text evidence="2">Belongs to the periplasmic pilus chaperone family.</text>
</comment>
<dbReference type="InterPro" id="IPR013783">
    <property type="entry name" value="Ig-like_fold"/>
</dbReference>
<evidence type="ECO:0000259" key="7">
    <source>
        <dbReference type="Pfam" id="PF00345"/>
    </source>
</evidence>
<dbReference type="GO" id="GO:0030288">
    <property type="term" value="C:outer membrane-bounded periplasmic space"/>
    <property type="evidence" value="ECO:0007669"/>
    <property type="project" value="InterPro"/>
</dbReference>
<dbReference type="RefSeq" id="WP_048795734.1">
    <property type="nucleotide sequence ID" value="NZ_JVEJ01000418.1"/>
</dbReference>
<keyword evidence="4" id="KW-0574">Periplasm</keyword>
<feature type="domain" description="Pili assembly chaperone N-terminal" evidence="7">
    <location>
        <begin position="29"/>
        <end position="144"/>
    </location>
</feature>